<dbReference type="Proteomes" id="UP000471501">
    <property type="component" value="Unassembled WGS sequence"/>
</dbReference>
<sequence length="228" mass="26663">MKKTLLIMILMLSNLIFSQEEKKEYNWAVKINTLQLTDFVSFPTVQLSVERKINSWSSLNAEFGYQLYDTETAVDTVSLKPKGFKANIEGRIYFQELLNRDRVGKNRFYLGLQLFYRQNQKSSSLSYSRIDDEEGEYKDYVDNFGVKKSARGINLIFGSQFSVTERFIMEPFVALGYMDRNVENPGSEYDEDIHEPTNHHMIISGYDLEHDHENTVNFGLGFRMGYRF</sequence>
<name>A0A6I4NUA6_9FLAO</name>
<keyword evidence="2" id="KW-1185">Reference proteome</keyword>
<comment type="caution">
    <text evidence="1">The sequence shown here is derived from an EMBL/GenBank/DDBJ whole genome shotgun (WGS) entry which is preliminary data.</text>
</comment>
<accession>A0A6I4NUA6</accession>
<dbReference type="EMBL" id="WSTB01000010">
    <property type="protein sequence ID" value="MWB96075.1"/>
    <property type="molecule type" value="Genomic_DNA"/>
</dbReference>
<proteinExistence type="predicted"/>
<dbReference type="InterPro" id="IPR021958">
    <property type="entry name" value="DUF3575"/>
</dbReference>
<reference evidence="1 2" key="1">
    <citation type="submission" date="2019-12" db="EMBL/GenBank/DDBJ databases">
        <authorList>
            <person name="Kim Y.S."/>
        </authorList>
    </citation>
    <scope>NUCLEOTIDE SEQUENCE [LARGE SCALE GENOMIC DNA]</scope>
    <source>
        <strain evidence="1 2">GA093</strain>
    </source>
</reference>
<dbReference type="RefSeq" id="WP_160375975.1">
    <property type="nucleotide sequence ID" value="NZ_WSTB01000010.1"/>
</dbReference>
<evidence type="ECO:0000313" key="1">
    <source>
        <dbReference type="EMBL" id="MWB96075.1"/>
    </source>
</evidence>
<dbReference type="AlphaFoldDB" id="A0A6I4NUA6"/>
<dbReference type="Pfam" id="PF12099">
    <property type="entry name" value="DUF3575"/>
    <property type="match status" value="1"/>
</dbReference>
<evidence type="ECO:0000313" key="2">
    <source>
        <dbReference type="Proteomes" id="UP000471501"/>
    </source>
</evidence>
<organism evidence="1 2">
    <name type="scientific">Flavobacterium hydrocarbonoxydans</name>
    <dbReference type="NCBI Taxonomy" id="2683249"/>
    <lineage>
        <taxon>Bacteria</taxon>
        <taxon>Pseudomonadati</taxon>
        <taxon>Bacteroidota</taxon>
        <taxon>Flavobacteriia</taxon>
        <taxon>Flavobacteriales</taxon>
        <taxon>Flavobacteriaceae</taxon>
        <taxon>Flavobacterium</taxon>
    </lineage>
</organism>
<gene>
    <name evidence="1" type="ORF">GON26_17045</name>
</gene>
<protein>
    <submittedName>
        <fullName evidence="1">DUF3575 domain-containing protein</fullName>
    </submittedName>
</protein>